<dbReference type="GO" id="GO:0006310">
    <property type="term" value="P:DNA recombination"/>
    <property type="evidence" value="ECO:0007669"/>
    <property type="project" value="UniProtKB-KW"/>
</dbReference>
<comment type="caution">
    <text evidence="5">The sequence shown here is derived from an EMBL/GenBank/DDBJ whole genome shotgun (WGS) entry which is preliminary data.</text>
</comment>
<accession>A0A930UH82</accession>
<dbReference type="InterPro" id="IPR003798">
    <property type="entry name" value="DNA_recombination_RmuC"/>
</dbReference>
<dbReference type="EMBL" id="JADHEI010000033">
    <property type="protein sequence ID" value="MBF2735199.1"/>
    <property type="molecule type" value="Genomic_DNA"/>
</dbReference>
<evidence type="ECO:0000313" key="6">
    <source>
        <dbReference type="Proteomes" id="UP000604381"/>
    </source>
</evidence>
<evidence type="ECO:0000313" key="5">
    <source>
        <dbReference type="EMBL" id="MBF2735199.1"/>
    </source>
</evidence>
<keyword evidence="6" id="KW-1185">Reference proteome</keyword>
<protein>
    <submittedName>
        <fullName evidence="5">DNA recombination protein RmuC</fullName>
    </submittedName>
</protein>
<dbReference type="Pfam" id="PF02646">
    <property type="entry name" value="RmuC"/>
    <property type="match status" value="1"/>
</dbReference>
<comment type="similarity">
    <text evidence="2">Belongs to the RmuC family.</text>
</comment>
<proteinExistence type="inferred from homology"/>
<evidence type="ECO:0000256" key="2">
    <source>
        <dbReference type="ARBA" id="ARBA00009840"/>
    </source>
</evidence>
<dbReference type="PANTHER" id="PTHR30563">
    <property type="entry name" value="DNA RECOMBINATION PROTEIN RMUC"/>
    <property type="match status" value="1"/>
</dbReference>
<keyword evidence="4" id="KW-0233">DNA recombination</keyword>
<dbReference type="AlphaFoldDB" id="A0A930UH82"/>
<evidence type="ECO:0000256" key="1">
    <source>
        <dbReference type="ARBA" id="ARBA00003416"/>
    </source>
</evidence>
<evidence type="ECO:0000256" key="3">
    <source>
        <dbReference type="ARBA" id="ARBA00023054"/>
    </source>
</evidence>
<reference evidence="5" key="1">
    <citation type="submission" date="2020-10" db="EMBL/GenBank/DDBJ databases">
        <title>An improved Amphimedon queenslandica hologenome assembly reveals how three proteobacterial symbionts can extend the metabolic phenotypic of their marine sponge host.</title>
        <authorList>
            <person name="Degnan B."/>
            <person name="Degnan S."/>
            <person name="Xiang X."/>
        </authorList>
    </citation>
    <scope>NUCLEOTIDE SEQUENCE</scope>
    <source>
        <strain evidence="5">AqS2</strain>
    </source>
</reference>
<name>A0A930UH82_9GAMM</name>
<dbReference type="Proteomes" id="UP000604381">
    <property type="component" value="Unassembled WGS sequence"/>
</dbReference>
<gene>
    <name evidence="5" type="ORF">ISN26_03805</name>
</gene>
<evidence type="ECO:0000256" key="4">
    <source>
        <dbReference type="ARBA" id="ARBA00023172"/>
    </source>
</evidence>
<dbReference type="PANTHER" id="PTHR30563:SF0">
    <property type="entry name" value="DNA RECOMBINATION PROTEIN RMUC"/>
    <property type="match status" value="1"/>
</dbReference>
<sequence length="385" mass="42341">MINWMITGLLLAAIIALLALIWRARKEMAEMRSSVKETVEEALAKAELGFKSASNEALYKQQAEASESLDRTIGKSLAPVRDHLEKAKEEIEKFSQLAEKSSIKSGSAHDEVMRSISNLGTKAETLSDKADTLSDALRGDVKMMGDWGEHALEKILEIAGLEEGISYERQPSVETEEGKKQRPDVLVKLPKEGEATEKVLAIDSKVSLAGYMEYAKAGDDEEGRKAGIGKLVEAVKKQAAETAKYKKIEGRETPGFALMFMPIEPAWQLLQSHQKGKFVAEIQRMQGVVILGPSNLIVSLQMVAHLWRGYKQAANVEEFAATAGRIIDTFGLTVERLEKLKKAFATSQAELEDMEKSLLGKQGLEMYANKLKELGAKGKKEDDGG</sequence>
<comment type="function">
    <text evidence="1">Involved in DNA recombination.</text>
</comment>
<organism evidence="5 6">
    <name type="scientific">Candidatus Amphirhobacter heronislandensis</name>
    <dbReference type="NCBI Taxonomy" id="1732024"/>
    <lineage>
        <taxon>Bacteria</taxon>
        <taxon>Pseudomonadati</taxon>
        <taxon>Pseudomonadota</taxon>
        <taxon>Gammaproteobacteria</taxon>
        <taxon>Candidatus Tethybacterales</taxon>
        <taxon>Candidatus Tethybacteraceae</taxon>
        <taxon>Candidatus Amphirhobacter</taxon>
    </lineage>
</organism>
<keyword evidence="3" id="KW-0175">Coiled coil</keyword>